<organism evidence="1 2">
    <name type="scientific">Rahnella perminowiae</name>
    <dbReference type="NCBI Taxonomy" id="2816244"/>
    <lineage>
        <taxon>Bacteria</taxon>
        <taxon>Pseudomonadati</taxon>
        <taxon>Pseudomonadota</taxon>
        <taxon>Gammaproteobacteria</taxon>
        <taxon>Enterobacterales</taxon>
        <taxon>Yersiniaceae</taxon>
        <taxon>Rahnella</taxon>
    </lineage>
</organism>
<sequence length="294" mass="34356">MLFKKNIERWKPMQEVNSREFKALFKNDLFKDSRLEGYQKVWDKIKQASQFYGFEVEDSENQFEEVYKIKEYFDTPELTLRKRGFLIRQNSRVVNGNISYPASLTAKELGRNTYRVLGSRLDFAEGITGKTEVEEKIALNDQGILDGYVEIKRKIYLNEARPSVSLNYFANIFPEFSNIGLDPNTELVTYRMHSHRVYPGTIILSDKRRITFDFECCLYDNEEIPFVVGCSYTLDTPKYHDMKKSHKKAEEFLFIVIEGACKELVYPGAGRWLGSKLSMMLEQNTSEILELETI</sequence>
<keyword evidence="2" id="KW-1185">Reference proteome</keyword>
<comment type="caution">
    <text evidence="1">The sequence shown here is derived from an EMBL/GenBank/DDBJ whole genome shotgun (WGS) entry which is preliminary data.</text>
</comment>
<gene>
    <name evidence="1" type="ORF">J1786_08050</name>
</gene>
<dbReference type="EMBL" id="JAFMOU010000064">
    <property type="protein sequence ID" value="MBU9834764.1"/>
    <property type="molecule type" value="Genomic_DNA"/>
</dbReference>
<dbReference type="RefSeq" id="WP_217138097.1">
    <property type="nucleotide sequence ID" value="NZ_JAFMOU010000064.1"/>
</dbReference>
<dbReference type="Proteomes" id="UP000699865">
    <property type="component" value="Unassembled WGS sequence"/>
</dbReference>
<accession>A0ABS6KZ07</accession>
<evidence type="ECO:0000313" key="2">
    <source>
        <dbReference type="Proteomes" id="UP000699865"/>
    </source>
</evidence>
<reference evidence="1 2" key="1">
    <citation type="submission" date="2021-03" db="EMBL/GenBank/DDBJ databases">
        <title>Five novel Rahnella species.</title>
        <authorList>
            <person name="Brady C."/>
            <person name="Asselin J."/>
            <person name="Beer S."/>
            <person name="Bruberg M.B."/>
            <person name="Crampton B."/>
            <person name="Venter S."/>
            <person name="Arnold D."/>
            <person name="Denman S."/>
        </authorList>
    </citation>
    <scope>NUCLEOTIDE SEQUENCE [LARGE SCALE GENOMIC DNA]</scope>
    <source>
        <strain evidence="1 2">L72c</strain>
    </source>
</reference>
<name>A0ABS6KZ07_9GAMM</name>
<proteinExistence type="predicted"/>
<protein>
    <submittedName>
        <fullName evidence="1">Uncharacterized protein</fullName>
    </submittedName>
</protein>
<evidence type="ECO:0000313" key="1">
    <source>
        <dbReference type="EMBL" id="MBU9834764.1"/>
    </source>
</evidence>